<name>A0AAV6NCI0_9ROSI</name>
<evidence type="ECO:0000313" key="9">
    <source>
        <dbReference type="Proteomes" id="UP000685013"/>
    </source>
</evidence>
<dbReference type="Pfam" id="PF03009">
    <property type="entry name" value="GDPD"/>
    <property type="match status" value="1"/>
</dbReference>
<dbReference type="Proteomes" id="UP000685013">
    <property type="component" value="Chromosome 7"/>
</dbReference>
<dbReference type="InterPro" id="IPR030395">
    <property type="entry name" value="GP_PDE_dom"/>
</dbReference>
<dbReference type="EC" id="3.1.4.46" evidence="1"/>
<protein>
    <recommendedName>
        <fullName evidence="1">glycerophosphodiester phosphodiesterase</fullName>
        <ecNumber evidence="1">3.1.4.46</ecNumber>
    </recommendedName>
</protein>
<evidence type="ECO:0000256" key="1">
    <source>
        <dbReference type="ARBA" id="ARBA00012247"/>
    </source>
</evidence>
<dbReference type="PANTHER" id="PTHR43620">
    <property type="entry name" value="GLYCEROPHOSPHORYL DIESTER PHOSPHODIESTERASE"/>
    <property type="match status" value="1"/>
</dbReference>
<dbReference type="EMBL" id="JAGKQH010000007">
    <property type="protein sequence ID" value="KAG6594843.1"/>
    <property type="molecule type" value="Genomic_DNA"/>
</dbReference>
<comment type="caution">
    <text evidence="8">The sequence shown here is derived from an EMBL/GenBank/DDBJ whole genome shotgun (WGS) entry which is preliminary data.</text>
</comment>
<proteinExistence type="predicted"/>
<keyword evidence="2" id="KW-0732">Signal</keyword>
<keyword evidence="4" id="KW-0378">Hydrolase</keyword>
<comment type="catalytic activity">
    <reaction evidence="6">
        <text>a sn-glycero-3-phosphodiester + H2O = an alcohol + sn-glycerol 3-phosphate + H(+)</text>
        <dbReference type="Rhea" id="RHEA:12969"/>
        <dbReference type="ChEBI" id="CHEBI:15377"/>
        <dbReference type="ChEBI" id="CHEBI:15378"/>
        <dbReference type="ChEBI" id="CHEBI:30879"/>
        <dbReference type="ChEBI" id="CHEBI:57597"/>
        <dbReference type="ChEBI" id="CHEBI:83408"/>
        <dbReference type="EC" id="3.1.4.46"/>
    </reaction>
</comment>
<evidence type="ECO:0000256" key="3">
    <source>
        <dbReference type="ARBA" id="ARBA00022798"/>
    </source>
</evidence>
<sequence length="775" mass="84665">MHLTNQLSPKLIDGPRVLRLTMLKCLLVIASLVLSSAFAQKQSPLKDPNEEWHTLTGEEPIVVARGGFSGVFPESSALANELAVSNGLPNTVLYCNLQLTKDGLAICLSDILLENSTNIEQVFPKSRKTYEINGKVYKGWFSVDFMSDILFTKVALVQGIMSRPSVYDGVWPISAVDDVLGLKRPVWLNAEWETFYQEHNLSIISFVKKALRLMPIDFVSSSEIGIVKGLGGAVNSAKTKLIFRFLGATETEPTTGKQYGDLLHELAMIKTIASGIAVPKSYIWPVSREEYVLPATTVVMDAHNLGLEVYAHGFANDAVVGYNYSYDPVREYIPFIDNGKFAVDGLITDYIPTASEAIACYVSFRNPAKSKRVRREPLVISSNGASGDYPGSTDLAYEAAIEDGSDVIDCSVQISKDGVPFCMEASDLLPTTTAITAFNDKTTAVPELQQDPGIFSFDLTWPQILTLKPQITNPFLSSSGLVRNPAFKNKGKFMSLSDFLEFAKARGVRGIMINLQNAAFLAAKKGLDMVGIVSTTMSDAHMEKESTLKVYIRSDDTSVLTAFKTNFPTFIRVLTVDGKYGEVPKKVADEIKIHADAVAVPRSALVEITNYFTVSSTDVVAQLKSANLSVFVYVIRNEYVSLAFDYYSQASLEVSTYVDFFHVDGVITDFPYTAKRYITCPCRPVHTDSSGYSILPPEVGTLLALVPQEVRPRVDPPSPPLDGKAIVDPPLPPVSNVSTTGPSVPATADAVPNISNFFLSLLSVVVLTFHAHSIL</sequence>
<dbReference type="PANTHER" id="PTHR43620:SF44">
    <property type="entry name" value="GLYCEROPHOSPHODIESTER PHOSPHODIESTERASE GDPDL6-RELATED"/>
    <property type="match status" value="1"/>
</dbReference>
<feature type="domain" description="GP-PDE" evidence="7">
    <location>
        <begin position="377"/>
        <end position="678"/>
    </location>
</feature>
<evidence type="ECO:0000256" key="6">
    <source>
        <dbReference type="ARBA" id="ARBA00047512"/>
    </source>
</evidence>
<dbReference type="FunFam" id="3.20.20.190:FF:000011">
    <property type="entry name" value="Glycerophosphodiester phosphodiesterase GDPDL3"/>
    <property type="match status" value="1"/>
</dbReference>
<feature type="domain" description="GP-PDE" evidence="7">
    <location>
        <begin position="60"/>
        <end position="358"/>
    </location>
</feature>
<dbReference type="GO" id="GO:0006629">
    <property type="term" value="P:lipid metabolic process"/>
    <property type="evidence" value="ECO:0007669"/>
    <property type="project" value="InterPro"/>
</dbReference>
<evidence type="ECO:0000259" key="7">
    <source>
        <dbReference type="PROSITE" id="PS51704"/>
    </source>
</evidence>
<evidence type="ECO:0000313" key="8">
    <source>
        <dbReference type="EMBL" id="KAG6594843.1"/>
    </source>
</evidence>
<dbReference type="GO" id="GO:0008889">
    <property type="term" value="F:glycerophosphodiester phosphodiesterase activity"/>
    <property type="evidence" value="ECO:0007669"/>
    <property type="project" value="UniProtKB-EC"/>
</dbReference>
<evidence type="ECO:0000256" key="2">
    <source>
        <dbReference type="ARBA" id="ARBA00022729"/>
    </source>
</evidence>
<keyword evidence="3" id="KW-0319">Glycerol metabolism</keyword>
<evidence type="ECO:0000256" key="5">
    <source>
        <dbReference type="ARBA" id="ARBA00023180"/>
    </source>
</evidence>
<organism evidence="8 9">
    <name type="scientific">Cucurbita argyrosperma subsp. sororia</name>
    <dbReference type="NCBI Taxonomy" id="37648"/>
    <lineage>
        <taxon>Eukaryota</taxon>
        <taxon>Viridiplantae</taxon>
        <taxon>Streptophyta</taxon>
        <taxon>Embryophyta</taxon>
        <taxon>Tracheophyta</taxon>
        <taxon>Spermatophyta</taxon>
        <taxon>Magnoliopsida</taxon>
        <taxon>eudicotyledons</taxon>
        <taxon>Gunneridae</taxon>
        <taxon>Pentapetalae</taxon>
        <taxon>rosids</taxon>
        <taxon>fabids</taxon>
        <taxon>Cucurbitales</taxon>
        <taxon>Cucurbitaceae</taxon>
        <taxon>Cucurbiteae</taxon>
        <taxon>Cucurbita</taxon>
    </lineage>
</organism>
<accession>A0AAV6NCI0</accession>
<keyword evidence="9" id="KW-1185">Reference proteome</keyword>
<keyword evidence="5" id="KW-0325">Glycoprotein</keyword>
<dbReference type="PROSITE" id="PS51704">
    <property type="entry name" value="GP_PDE"/>
    <property type="match status" value="2"/>
</dbReference>
<reference evidence="8 9" key="1">
    <citation type="journal article" date="2021" name="Hortic Res">
        <title>The domestication of Cucurbita argyrosperma as revealed by the genome of its wild relative.</title>
        <authorList>
            <person name="Barrera-Redondo J."/>
            <person name="Sanchez-de la Vega G."/>
            <person name="Aguirre-Liguori J.A."/>
            <person name="Castellanos-Morales G."/>
            <person name="Gutierrez-Guerrero Y.T."/>
            <person name="Aguirre-Dugua X."/>
            <person name="Aguirre-Planter E."/>
            <person name="Tenaillon M.I."/>
            <person name="Lira-Saade R."/>
            <person name="Eguiarte L.E."/>
        </authorList>
    </citation>
    <scope>NUCLEOTIDE SEQUENCE [LARGE SCALE GENOMIC DNA]</scope>
    <source>
        <strain evidence="8">JBR-2021</strain>
    </source>
</reference>
<evidence type="ECO:0000256" key="4">
    <source>
        <dbReference type="ARBA" id="ARBA00022801"/>
    </source>
</evidence>
<dbReference type="AlphaFoldDB" id="A0AAV6NCI0"/>
<feature type="non-terminal residue" evidence="8">
    <location>
        <position position="1"/>
    </location>
</feature>
<dbReference type="GO" id="GO:0006071">
    <property type="term" value="P:glycerol metabolic process"/>
    <property type="evidence" value="ECO:0007669"/>
    <property type="project" value="UniProtKB-KW"/>
</dbReference>
<gene>
    <name evidence="8" type="primary">GDPDL7</name>
    <name evidence="8" type="ORF">SDJN03_11396</name>
</gene>